<evidence type="ECO:0000256" key="5">
    <source>
        <dbReference type="SAM" id="Phobius"/>
    </source>
</evidence>
<dbReference type="InterPro" id="IPR018499">
    <property type="entry name" value="Tetraspanin/Peripherin"/>
</dbReference>
<evidence type="ECO:0000256" key="2">
    <source>
        <dbReference type="ARBA" id="ARBA00022692"/>
    </source>
</evidence>
<keyword evidence="2 5" id="KW-0812">Transmembrane</keyword>
<dbReference type="PANTHER" id="PTHR19282">
    <property type="entry name" value="TETRASPANIN"/>
    <property type="match status" value="1"/>
</dbReference>
<organism evidence="6 7">
    <name type="scientific">Elysia chlorotica</name>
    <name type="common">Eastern emerald elysia</name>
    <name type="synonym">Sea slug</name>
    <dbReference type="NCBI Taxonomy" id="188477"/>
    <lineage>
        <taxon>Eukaryota</taxon>
        <taxon>Metazoa</taxon>
        <taxon>Spiralia</taxon>
        <taxon>Lophotrochozoa</taxon>
        <taxon>Mollusca</taxon>
        <taxon>Gastropoda</taxon>
        <taxon>Heterobranchia</taxon>
        <taxon>Euthyneura</taxon>
        <taxon>Panpulmonata</taxon>
        <taxon>Sacoglossa</taxon>
        <taxon>Placobranchoidea</taxon>
        <taxon>Plakobranchidae</taxon>
        <taxon>Elysia</taxon>
    </lineage>
</organism>
<accession>A0A3S1HJW5</accession>
<dbReference type="AlphaFoldDB" id="A0A3S1HJW5"/>
<dbReference type="PANTHER" id="PTHR19282:SF527">
    <property type="entry name" value="TETRASPANIN"/>
    <property type="match status" value="1"/>
</dbReference>
<dbReference type="GO" id="GO:0005886">
    <property type="term" value="C:plasma membrane"/>
    <property type="evidence" value="ECO:0007669"/>
    <property type="project" value="TreeGrafter"/>
</dbReference>
<dbReference type="EMBL" id="RQTK01000363">
    <property type="protein sequence ID" value="RUS80968.1"/>
    <property type="molecule type" value="Genomic_DNA"/>
</dbReference>
<evidence type="ECO:0000256" key="3">
    <source>
        <dbReference type="ARBA" id="ARBA00022989"/>
    </source>
</evidence>
<dbReference type="PRINTS" id="PR00259">
    <property type="entry name" value="TMFOUR"/>
</dbReference>
<evidence type="ECO:0000256" key="1">
    <source>
        <dbReference type="ARBA" id="ARBA00004141"/>
    </source>
</evidence>
<proteinExistence type="predicted"/>
<reference evidence="6 7" key="1">
    <citation type="submission" date="2019-01" db="EMBL/GenBank/DDBJ databases">
        <title>A draft genome assembly of the solar-powered sea slug Elysia chlorotica.</title>
        <authorList>
            <person name="Cai H."/>
            <person name="Li Q."/>
            <person name="Fang X."/>
            <person name="Li J."/>
            <person name="Curtis N.E."/>
            <person name="Altenburger A."/>
            <person name="Shibata T."/>
            <person name="Feng M."/>
            <person name="Maeda T."/>
            <person name="Schwartz J.A."/>
            <person name="Shigenobu S."/>
            <person name="Lundholm N."/>
            <person name="Nishiyama T."/>
            <person name="Yang H."/>
            <person name="Hasebe M."/>
            <person name="Li S."/>
            <person name="Pierce S.K."/>
            <person name="Wang J."/>
        </authorList>
    </citation>
    <scope>NUCLEOTIDE SEQUENCE [LARGE SCALE GENOMIC DNA]</scope>
    <source>
        <strain evidence="6">EC2010</strain>
        <tissue evidence="6">Whole organism of an adult</tissue>
    </source>
</reference>
<dbReference type="Pfam" id="PF00335">
    <property type="entry name" value="Tetraspanin"/>
    <property type="match status" value="1"/>
</dbReference>
<dbReference type="STRING" id="188477.A0A3S1HJW5"/>
<dbReference type="OrthoDB" id="438211at2759"/>
<dbReference type="Gene3D" id="1.10.1450.10">
    <property type="entry name" value="Tetraspanin"/>
    <property type="match status" value="1"/>
</dbReference>
<evidence type="ECO:0000313" key="6">
    <source>
        <dbReference type="EMBL" id="RUS80968.1"/>
    </source>
</evidence>
<dbReference type="Proteomes" id="UP000271974">
    <property type="component" value="Unassembled WGS sequence"/>
</dbReference>
<feature type="transmembrane region" description="Helical" evidence="5">
    <location>
        <begin position="120"/>
        <end position="141"/>
    </location>
</feature>
<name>A0A3S1HJW5_ELYCH</name>
<keyword evidence="3 5" id="KW-1133">Transmembrane helix</keyword>
<comment type="caution">
    <text evidence="6">The sequence shown here is derived from an EMBL/GenBank/DDBJ whole genome shotgun (WGS) entry which is preliminary data.</text>
</comment>
<feature type="transmembrane region" description="Helical" evidence="5">
    <location>
        <begin position="41"/>
        <end position="65"/>
    </location>
</feature>
<dbReference type="SUPFAM" id="SSF48652">
    <property type="entry name" value="Tetraspanin"/>
    <property type="match status" value="1"/>
</dbReference>
<keyword evidence="4 5" id="KW-0472">Membrane</keyword>
<protein>
    <submittedName>
        <fullName evidence="6">Uncharacterized protein</fullName>
    </submittedName>
</protein>
<evidence type="ECO:0000256" key="4">
    <source>
        <dbReference type="ARBA" id="ARBA00023136"/>
    </source>
</evidence>
<dbReference type="InterPro" id="IPR008952">
    <property type="entry name" value="Tetraspanin_EC2_sf"/>
</dbReference>
<feature type="transmembrane region" description="Helical" evidence="5">
    <location>
        <begin position="85"/>
        <end position="108"/>
    </location>
</feature>
<sequence length="315" mass="35144">MRMKRTFLQSLSIDSNMAYELYDLDDSPKPMNPQVVRGIRFALLSFLGIVMAGAVSIFAIGIWTLEAEYGNKQVSELIDAKLYEVDSYMLILGGAAIMVITIIGLIGVLKEYRCLVGLHLGLLAFVSVMLFVAGVLGYVLVSQLENKVKDRMESAVVNHYGVNVDSDSDNRVITKAWDKVQQSFECCGVYGNEESYNSWYIYQRSQWFTQNRNSNPNSLFFYVPESCCASRVNIEQCTGRTNGTEGSPPLSRPPNTGDPSTWGYTLFTKGCFDVLDPYMHRTGIVIGTTAIVVGIFMLVELVLSVCLYRTLPEKT</sequence>
<gene>
    <name evidence="6" type="ORF">EGW08_011288</name>
</gene>
<feature type="transmembrane region" description="Helical" evidence="5">
    <location>
        <begin position="284"/>
        <end position="308"/>
    </location>
</feature>
<evidence type="ECO:0000313" key="7">
    <source>
        <dbReference type="Proteomes" id="UP000271974"/>
    </source>
</evidence>
<comment type="subcellular location">
    <subcellularLocation>
        <location evidence="1">Membrane</location>
        <topology evidence="1">Multi-pass membrane protein</topology>
    </subcellularLocation>
</comment>
<keyword evidence="7" id="KW-1185">Reference proteome</keyword>